<dbReference type="CDD" id="cd06577">
    <property type="entry name" value="PASTA_pknB"/>
    <property type="match status" value="1"/>
</dbReference>
<accession>A0ABY8JVX9</accession>
<proteinExistence type="predicted"/>
<protein>
    <submittedName>
        <fullName evidence="3">PASTA domain-containing protein</fullName>
    </submittedName>
</protein>
<dbReference type="Gene3D" id="3.30.10.20">
    <property type="match status" value="1"/>
</dbReference>
<dbReference type="RefSeq" id="WP_279332529.1">
    <property type="nucleotide sequence ID" value="NZ_CP121682.1"/>
</dbReference>
<name>A0ABY8JVX9_9ACTN</name>
<dbReference type="EMBL" id="CP121682">
    <property type="protein sequence ID" value="WGD39528.1"/>
    <property type="molecule type" value="Genomic_DNA"/>
</dbReference>
<evidence type="ECO:0000259" key="2">
    <source>
        <dbReference type="PROSITE" id="PS51178"/>
    </source>
</evidence>
<dbReference type="PROSITE" id="PS51178">
    <property type="entry name" value="PASTA"/>
    <property type="match status" value="1"/>
</dbReference>
<sequence length="451" mass="47858">MSDLLAKDRRTAEAAAGESLSLSDDQAKALLGELGPQEDVRAVYRNGWGWAVLTKNDLVLLRGLVRPRAIRVPAPLRISRRTYGMFRSVEVLVHGHPHKLWGSKLDPRGELLVATGEVLPPDSPLRPGRGTRFATWISRHPVFVSVAVIGFLFANLGPGSGEKEAVVQKPEPALTVPDFKATPLAVAAVSAGRHPWKTVSAADASSDQRPVNTTTSGWQVCFQSPARDETVPPAARTLTLYAVPKQEQCPTRLHGPRRIVMPDLVGEQADDASRALGDLGLERVIYFHAHTGKRLYDGLEELADWQVCRQQPEPDTEVSTGTQIDLWLIGPSDPCAKPKPKPKPKPEPKPEPEPEPKPEPKPESKPRPQPSYGTGSSGGTTGGSGSGGSSGGGSTSGGSSGSSSGGTGSRPGVQFGQYCSPVGAVATTTDGRPAKCFMGKDGNARWGYNSG</sequence>
<feature type="compositionally biased region" description="Gly residues" evidence="1">
    <location>
        <begin position="375"/>
        <end position="409"/>
    </location>
</feature>
<evidence type="ECO:0000256" key="1">
    <source>
        <dbReference type="SAM" id="MobiDB-lite"/>
    </source>
</evidence>
<organism evidence="3 4">
    <name type="scientific">Streptomyces cathayae</name>
    <dbReference type="NCBI Taxonomy" id="3031124"/>
    <lineage>
        <taxon>Bacteria</taxon>
        <taxon>Bacillati</taxon>
        <taxon>Actinomycetota</taxon>
        <taxon>Actinomycetes</taxon>
        <taxon>Kitasatosporales</taxon>
        <taxon>Streptomycetaceae</taxon>
        <taxon>Streptomyces</taxon>
    </lineage>
</organism>
<feature type="compositionally biased region" description="Basic and acidic residues" evidence="1">
    <location>
        <begin position="344"/>
        <end position="366"/>
    </location>
</feature>
<dbReference type="Pfam" id="PF03793">
    <property type="entry name" value="PASTA"/>
    <property type="match status" value="1"/>
</dbReference>
<feature type="domain" description="PASTA" evidence="2">
    <location>
        <begin position="255"/>
        <end position="330"/>
    </location>
</feature>
<keyword evidence="4" id="KW-1185">Reference proteome</keyword>
<reference evidence="3 4" key="1">
    <citation type="submission" date="2023-03" db="EMBL/GenBank/DDBJ databases">
        <authorList>
            <person name="Mo P."/>
        </authorList>
    </citation>
    <scope>NUCLEOTIDE SEQUENCE [LARGE SCALE GENOMIC DNA]</scope>
    <source>
        <strain evidence="3 4">HUAS 5</strain>
    </source>
</reference>
<gene>
    <name evidence="3" type="ORF">PYS65_04890</name>
</gene>
<evidence type="ECO:0000313" key="4">
    <source>
        <dbReference type="Proteomes" id="UP001216440"/>
    </source>
</evidence>
<feature type="region of interest" description="Disordered" evidence="1">
    <location>
        <begin position="327"/>
        <end position="451"/>
    </location>
</feature>
<evidence type="ECO:0000313" key="3">
    <source>
        <dbReference type="EMBL" id="WGD39528.1"/>
    </source>
</evidence>
<dbReference type="InterPro" id="IPR005543">
    <property type="entry name" value="PASTA_dom"/>
</dbReference>
<dbReference type="Proteomes" id="UP001216440">
    <property type="component" value="Chromosome"/>
</dbReference>